<dbReference type="InterPro" id="IPR013229">
    <property type="entry name" value="PEGA"/>
</dbReference>
<feature type="domain" description="PEGA" evidence="2">
    <location>
        <begin position="247"/>
        <end position="297"/>
    </location>
</feature>
<keyword evidence="4" id="KW-1185">Reference proteome</keyword>
<evidence type="ECO:0000313" key="4">
    <source>
        <dbReference type="Proteomes" id="UP001143747"/>
    </source>
</evidence>
<dbReference type="Proteomes" id="UP001143747">
    <property type="component" value="Unassembled WGS sequence"/>
</dbReference>
<dbReference type="Pfam" id="PF08308">
    <property type="entry name" value="PEGA"/>
    <property type="match status" value="5"/>
</dbReference>
<evidence type="ECO:0000313" key="3">
    <source>
        <dbReference type="EMBL" id="MDE4908508.1"/>
    </source>
</evidence>
<dbReference type="PANTHER" id="PTHR36194">
    <property type="entry name" value="S-LAYER-LIKE PROTEIN"/>
    <property type="match status" value="1"/>
</dbReference>
<feature type="domain" description="PEGA" evidence="2">
    <location>
        <begin position="946"/>
        <end position="1007"/>
    </location>
</feature>
<name>A0A9Q4KQ57_9EURY</name>
<organism evidence="3 4">
    <name type="scientific">Methanogenium marinum</name>
    <dbReference type="NCBI Taxonomy" id="348610"/>
    <lineage>
        <taxon>Archaea</taxon>
        <taxon>Methanobacteriati</taxon>
        <taxon>Methanobacteriota</taxon>
        <taxon>Stenosarchaea group</taxon>
        <taxon>Methanomicrobia</taxon>
        <taxon>Methanomicrobiales</taxon>
        <taxon>Methanomicrobiaceae</taxon>
        <taxon>Methanogenium</taxon>
    </lineage>
</organism>
<comment type="caution">
    <text evidence="3">The sequence shown here is derived from an EMBL/GenBank/DDBJ whole genome shotgun (WGS) entry which is preliminary data.</text>
</comment>
<dbReference type="EMBL" id="JAKELO010000002">
    <property type="protein sequence ID" value="MDE4908508.1"/>
    <property type="molecule type" value="Genomic_DNA"/>
</dbReference>
<dbReference type="RefSeq" id="WP_274925135.1">
    <property type="nucleotide sequence ID" value="NZ_JAKELO010000002.1"/>
</dbReference>
<feature type="domain" description="PEGA" evidence="2">
    <location>
        <begin position="322"/>
        <end position="385"/>
    </location>
</feature>
<evidence type="ECO:0000256" key="1">
    <source>
        <dbReference type="SAM" id="MobiDB-lite"/>
    </source>
</evidence>
<accession>A0A9Q4KQ57</accession>
<protein>
    <submittedName>
        <fullName evidence="3">PEGA domain-containing protein</fullName>
    </submittedName>
</protein>
<feature type="domain" description="PEGA" evidence="2">
    <location>
        <begin position="727"/>
        <end position="768"/>
    </location>
</feature>
<evidence type="ECO:0000259" key="2">
    <source>
        <dbReference type="Pfam" id="PF08308"/>
    </source>
</evidence>
<feature type="domain" description="PEGA" evidence="2">
    <location>
        <begin position="872"/>
        <end position="918"/>
    </location>
</feature>
<feature type="region of interest" description="Disordered" evidence="1">
    <location>
        <begin position="694"/>
        <end position="724"/>
    </location>
</feature>
<feature type="compositionally biased region" description="Low complexity" evidence="1">
    <location>
        <begin position="694"/>
        <end position="704"/>
    </location>
</feature>
<sequence>MVIRICRSGILLILLLGLFILPVMATDTVTVARYASGDSEPEYEESFTIVWMEENLPVMGDGTTHYYLQGPVFDESEDPWNPDEDINCYPNKDMGAVRGTDVAALCDLAGGAHKGDVILIRADDGFRKSFPYANVYTPPARQGRMVLAWEKDGQKAGAGYSDGMRLQFFADTSVNLGGKHIFGNSDMRAALPEEYWHFFQEGLPASTGLSVQSVSRIEIYESSGGQPPEVPSGDNDGGVDVWAPALGTLTVLSAPVDAAVVIDGAVSEYLTNVSIPEMPVGYYGVTVQREGYETPDKEWVWVADGSNATVSFALTGITAPCTVVSHPAGATVAVDGTYSGAADTDPLFLITGNHTLTLTMDGYVLLEIPVHITKDGENRVEGVLVPLCSGIDNPLLTAGPHGTLPGSFLVATAPGYPGFIAGGESIPVILPDISGEEITSYLLFSHGYDTASGLPAEPQPVITSGDVRLIPRHIANSLAPAGTVDQICSLFPSASKALTLGGAGGAEDVFSLLGVVSLCALPGPDTFSYAVYEGCVPAEGDICIVPADTLPENGTKTLNLICTGAGADGPSVSVNGFPLKGEYFAPVPGLVHIRVPLPPGGGAYRVAATDAPPGCIVRVVVATATTEADAVSGGAETENGEERECGADIPVDDNGFFAGIFRFLSSLFSSPSDGECTGEKNIYPPVDVPLSDVTPTPVSAVPAPDLNPTYAAPAGSAEDGRTDSPTGGILVKSVPSGAWISLDGKSTGKKTPSLFAGLKEGTHRISVSSALTGDSQSNTAWVYPGALIPATFDFSSSLPEASVQVESATDEPMIFTVNGNLPEQTTPAVVTITDTDSFVAVHSDDGYQTYPLDYRREGGALSLSLAKPGPCTVSVTSEPAGAEIFVDGKRTGETTPSEISGLSAGRHLIACSLVGYNPDAQVMVVNNLPGTLDAEAGFTLEPYSNGDLLVTSKPAGAKIYLYGHYTGLVTPATIHGLPIGTYEIGLSLDDETTVQGVTVLPETAVTYEFRLGDE</sequence>
<proteinExistence type="predicted"/>
<reference evidence="3" key="1">
    <citation type="submission" date="2022-01" db="EMBL/GenBank/DDBJ databases">
        <title>Draft genome of Methanogenium marinum DSM 15558.</title>
        <authorList>
            <person name="Chen S.-C."/>
            <person name="You Y.-T."/>
        </authorList>
    </citation>
    <scope>NUCLEOTIDE SEQUENCE</scope>
    <source>
        <strain evidence="3">DSM 15558</strain>
    </source>
</reference>
<dbReference type="AlphaFoldDB" id="A0A9Q4KQ57"/>
<gene>
    <name evidence="3" type="ORF">L0665_07800</name>
</gene>
<dbReference type="PANTHER" id="PTHR36194:SF1">
    <property type="entry name" value="S-LAYER-LIKE PROTEIN"/>
    <property type="match status" value="1"/>
</dbReference>